<accession>A0A220S498</accession>
<gene>
    <name evidence="2" type="ORF">BG910_10875</name>
</gene>
<evidence type="ECO:0000313" key="2">
    <source>
        <dbReference type="EMBL" id="ASK28163.1"/>
    </source>
</evidence>
<dbReference type="InterPro" id="IPR005302">
    <property type="entry name" value="MoCF_Sase_C"/>
</dbReference>
<dbReference type="GO" id="GO:0030151">
    <property type="term" value="F:molybdenum ion binding"/>
    <property type="evidence" value="ECO:0007669"/>
    <property type="project" value="InterPro"/>
</dbReference>
<dbReference type="Proteomes" id="UP000198238">
    <property type="component" value="Chromosome"/>
</dbReference>
<dbReference type="Pfam" id="PF03473">
    <property type="entry name" value="MOSC"/>
    <property type="match status" value="1"/>
</dbReference>
<keyword evidence="3" id="KW-1185">Reference proteome</keyword>
<dbReference type="Gene3D" id="2.40.33.20">
    <property type="entry name" value="PK beta-barrel domain-like"/>
    <property type="match status" value="1"/>
</dbReference>
<protein>
    <submittedName>
        <fullName evidence="2">Molybdenum cofactor sulfurase</fullName>
    </submittedName>
</protein>
<dbReference type="GO" id="GO:0030170">
    <property type="term" value="F:pyridoxal phosphate binding"/>
    <property type="evidence" value="ECO:0007669"/>
    <property type="project" value="InterPro"/>
</dbReference>
<reference evidence="2 3" key="1">
    <citation type="submission" date="2017-06" db="EMBL/GenBank/DDBJ databases">
        <title>Neisseria chenwenguii sp. nov., isolated from the intestinal contents of Tibetan Plateau Pika in Yushu, Qinghai Province, China.</title>
        <authorList>
            <person name="Zhang G."/>
        </authorList>
    </citation>
    <scope>NUCLEOTIDE SEQUENCE [LARGE SCALE GENOMIC DNA]</scope>
    <source>
        <strain evidence="2 3">10023</strain>
    </source>
</reference>
<dbReference type="InterPro" id="IPR052353">
    <property type="entry name" value="Benzoxazolinone_Detox_Enz"/>
</dbReference>
<organism evidence="2 3">
    <name type="scientific">Neisseria chenwenguii</name>
    <dbReference type="NCBI Taxonomy" id="1853278"/>
    <lineage>
        <taxon>Bacteria</taxon>
        <taxon>Pseudomonadati</taxon>
        <taxon>Pseudomonadota</taxon>
        <taxon>Betaproteobacteria</taxon>
        <taxon>Neisseriales</taxon>
        <taxon>Neisseriaceae</taxon>
        <taxon>Neisseria</taxon>
    </lineage>
</organism>
<dbReference type="PROSITE" id="PS51340">
    <property type="entry name" value="MOSC"/>
    <property type="match status" value="1"/>
</dbReference>
<dbReference type="KEGG" id="nei:BG910_10875"/>
<dbReference type="PANTHER" id="PTHR30212:SF2">
    <property type="entry name" value="PROTEIN YIIM"/>
    <property type="match status" value="1"/>
</dbReference>
<dbReference type="SUPFAM" id="SSF50800">
    <property type="entry name" value="PK beta-barrel domain-like"/>
    <property type="match status" value="1"/>
</dbReference>
<dbReference type="EMBL" id="CP022278">
    <property type="protein sequence ID" value="ASK28163.1"/>
    <property type="molecule type" value="Genomic_DNA"/>
</dbReference>
<sequence>MAQILTIKSGRAQQLTFSDGQTLETAIRKTPVVRVEIDETGIIGNEVSLKAHHGGVDKALFFMAEQSIAALNALSGQAVDYRETAVYGENFVVSEWDESHICVGDRYRIGSCLVEISQPRRPCSRLSKNSGWSEMQKTVFQHGLTGWYARVVEGGEIHSGDTLELQSRPYPQWTIKRLNALLSGECNAFVIGKALACELLAAAFKRALEGKLQGGSGMVAG</sequence>
<feature type="domain" description="MOSC" evidence="1">
    <location>
        <begin position="29"/>
        <end position="166"/>
    </location>
</feature>
<dbReference type="InterPro" id="IPR011037">
    <property type="entry name" value="Pyrv_Knase-like_insert_dom_sf"/>
</dbReference>
<evidence type="ECO:0000313" key="3">
    <source>
        <dbReference type="Proteomes" id="UP000198238"/>
    </source>
</evidence>
<name>A0A220S498_9NEIS</name>
<dbReference type="PANTHER" id="PTHR30212">
    <property type="entry name" value="PROTEIN YIIM"/>
    <property type="match status" value="1"/>
</dbReference>
<dbReference type="AlphaFoldDB" id="A0A220S498"/>
<evidence type="ECO:0000259" key="1">
    <source>
        <dbReference type="PROSITE" id="PS51340"/>
    </source>
</evidence>
<proteinExistence type="predicted"/>
<dbReference type="GO" id="GO:0003824">
    <property type="term" value="F:catalytic activity"/>
    <property type="evidence" value="ECO:0007669"/>
    <property type="project" value="InterPro"/>
</dbReference>
<dbReference type="RefSeq" id="WP_089036855.1">
    <property type="nucleotide sequence ID" value="NZ_CP022278.1"/>
</dbReference>